<feature type="compositionally biased region" description="Polar residues" evidence="1">
    <location>
        <begin position="53"/>
        <end position="63"/>
    </location>
</feature>
<name>F2EHQ8_HORVV</name>
<dbReference type="AlphaFoldDB" id="F2EHQ8"/>
<reference evidence="2" key="1">
    <citation type="journal article" date="2011" name="Plant Physiol.">
        <title>Comprehensive sequence analysis of 24,783 barley full-length cDNAs derived from 12 clone libraries.</title>
        <authorList>
            <person name="Matsumoto T."/>
            <person name="Tanaka T."/>
            <person name="Sakai H."/>
            <person name="Amano N."/>
            <person name="Kanamori H."/>
            <person name="Kurita K."/>
            <person name="Kikuta A."/>
            <person name="Kamiya K."/>
            <person name="Yamamoto M."/>
            <person name="Ikawa H."/>
            <person name="Fujii N."/>
            <person name="Hori K."/>
            <person name="Itoh T."/>
            <person name="Sato K."/>
        </authorList>
    </citation>
    <scope>NUCLEOTIDE SEQUENCE</scope>
    <source>
        <tissue evidence="2">Seed</tissue>
    </source>
</reference>
<evidence type="ECO:0000313" key="2">
    <source>
        <dbReference type="EMBL" id="BAK06880.1"/>
    </source>
</evidence>
<evidence type="ECO:0000256" key="1">
    <source>
        <dbReference type="SAM" id="MobiDB-lite"/>
    </source>
</evidence>
<accession>F2EHQ8</accession>
<feature type="region of interest" description="Disordered" evidence="1">
    <location>
        <begin position="49"/>
        <end position="88"/>
    </location>
</feature>
<proteinExistence type="evidence at transcript level"/>
<dbReference type="EMBL" id="AK375685">
    <property type="protein sequence ID" value="BAK06880.1"/>
    <property type="molecule type" value="mRNA"/>
</dbReference>
<organism evidence="2">
    <name type="scientific">Hordeum vulgare subsp. vulgare</name>
    <name type="common">Domesticated barley</name>
    <dbReference type="NCBI Taxonomy" id="112509"/>
    <lineage>
        <taxon>Eukaryota</taxon>
        <taxon>Viridiplantae</taxon>
        <taxon>Streptophyta</taxon>
        <taxon>Embryophyta</taxon>
        <taxon>Tracheophyta</taxon>
        <taxon>Spermatophyta</taxon>
        <taxon>Magnoliopsida</taxon>
        <taxon>Liliopsida</taxon>
        <taxon>Poales</taxon>
        <taxon>Poaceae</taxon>
        <taxon>BOP clade</taxon>
        <taxon>Pooideae</taxon>
        <taxon>Triticodae</taxon>
        <taxon>Triticeae</taxon>
        <taxon>Hordeinae</taxon>
        <taxon>Hordeum</taxon>
    </lineage>
</organism>
<protein>
    <submittedName>
        <fullName evidence="2">Predicted protein</fullName>
    </submittedName>
</protein>
<sequence>MTKASSMTEARSAIAKSLLNVKLSDHGFPLHAMQVVPLSVWMGRALRMVSRGTGKSSPDSPCSLSRRARRREMNPTGGPHLSMVQPLP</sequence>